<feature type="region of interest" description="Disordered" evidence="1">
    <location>
        <begin position="1"/>
        <end position="76"/>
    </location>
</feature>
<protein>
    <submittedName>
        <fullName evidence="3">Uncharacterized protein</fullName>
    </submittedName>
</protein>
<proteinExistence type="predicted"/>
<sequence length="116" mass="12831">MLGISHSSGTQNTEVVHRRRGSAIHDEQERGESVVEFSNAHSSRHWSSGDFSDCRGTSEYATDRDAESIASESTQDEAVFDKKVLVKRSQGVGADGTERFRTEVTTTKTSKETIKH</sequence>
<accession>A0A1I7YSM0</accession>
<dbReference type="WBParaSite" id="L893_g1932.t1">
    <property type="protein sequence ID" value="L893_g1932.t1"/>
    <property type="gene ID" value="L893_g1932"/>
</dbReference>
<feature type="region of interest" description="Disordered" evidence="1">
    <location>
        <begin position="88"/>
        <end position="116"/>
    </location>
</feature>
<name>A0A1I7YSM0_9BILA</name>
<dbReference type="AlphaFoldDB" id="A0A1I7YSM0"/>
<dbReference type="Proteomes" id="UP000095287">
    <property type="component" value="Unplaced"/>
</dbReference>
<feature type="compositionally biased region" description="Polar residues" evidence="1">
    <location>
        <begin position="39"/>
        <end position="50"/>
    </location>
</feature>
<keyword evidence="2" id="KW-1185">Reference proteome</keyword>
<evidence type="ECO:0000313" key="2">
    <source>
        <dbReference type="Proteomes" id="UP000095287"/>
    </source>
</evidence>
<organism evidence="2 3">
    <name type="scientific">Steinernema glaseri</name>
    <dbReference type="NCBI Taxonomy" id="37863"/>
    <lineage>
        <taxon>Eukaryota</taxon>
        <taxon>Metazoa</taxon>
        <taxon>Ecdysozoa</taxon>
        <taxon>Nematoda</taxon>
        <taxon>Chromadorea</taxon>
        <taxon>Rhabditida</taxon>
        <taxon>Tylenchina</taxon>
        <taxon>Panagrolaimomorpha</taxon>
        <taxon>Strongyloidoidea</taxon>
        <taxon>Steinernematidae</taxon>
        <taxon>Steinernema</taxon>
    </lineage>
</organism>
<reference evidence="3" key="1">
    <citation type="submission" date="2016-11" db="UniProtKB">
        <authorList>
            <consortium name="WormBaseParasite"/>
        </authorList>
    </citation>
    <scope>IDENTIFICATION</scope>
</reference>
<feature type="compositionally biased region" description="Polar residues" evidence="1">
    <location>
        <begin position="1"/>
        <end position="14"/>
    </location>
</feature>
<evidence type="ECO:0000256" key="1">
    <source>
        <dbReference type="SAM" id="MobiDB-lite"/>
    </source>
</evidence>
<feature type="compositionally biased region" description="Basic and acidic residues" evidence="1">
    <location>
        <begin position="23"/>
        <end position="33"/>
    </location>
</feature>
<evidence type="ECO:0000313" key="3">
    <source>
        <dbReference type="WBParaSite" id="L893_g1932.t1"/>
    </source>
</evidence>